<evidence type="ECO:0000313" key="1">
    <source>
        <dbReference type="EMBL" id="GAA2045318.1"/>
    </source>
</evidence>
<protein>
    <recommendedName>
        <fullName evidence="3">Helix-turn-helix domain-containing protein</fullName>
    </recommendedName>
</protein>
<dbReference type="EMBL" id="BAAAQN010000038">
    <property type="protein sequence ID" value="GAA2045318.1"/>
    <property type="molecule type" value="Genomic_DNA"/>
</dbReference>
<name>A0ABN2UX22_9ACTN</name>
<dbReference type="SUPFAM" id="SSF46955">
    <property type="entry name" value="Putative DNA-binding domain"/>
    <property type="match status" value="1"/>
</dbReference>
<dbReference type="InterPro" id="IPR009061">
    <property type="entry name" value="DNA-bd_dom_put_sf"/>
</dbReference>
<organism evidence="1 2">
    <name type="scientific">Catenulispora yoronensis</name>
    <dbReference type="NCBI Taxonomy" id="450799"/>
    <lineage>
        <taxon>Bacteria</taxon>
        <taxon>Bacillati</taxon>
        <taxon>Actinomycetota</taxon>
        <taxon>Actinomycetes</taxon>
        <taxon>Catenulisporales</taxon>
        <taxon>Catenulisporaceae</taxon>
        <taxon>Catenulispora</taxon>
    </lineage>
</organism>
<sequence length="77" mass="9231">MGRPRTITPPREAILQRIPERLWTHKETAAFLRLSEQSLHYMNYVGNGPRSYRVGRYRRYDPTDVMLWLESKASRPR</sequence>
<comment type="caution">
    <text evidence="1">The sequence shown here is derived from an EMBL/GenBank/DDBJ whole genome shotgun (WGS) entry which is preliminary data.</text>
</comment>
<gene>
    <name evidence="1" type="ORF">GCM10009839_56610</name>
</gene>
<keyword evidence="2" id="KW-1185">Reference proteome</keyword>
<evidence type="ECO:0000313" key="2">
    <source>
        <dbReference type="Proteomes" id="UP001500751"/>
    </source>
</evidence>
<evidence type="ECO:0008006" key="3">
    <source>
        <dbReference type="Google" id="ProtNLM"/>
    </source>
</evidence>
<proteinExistence type="predicted"/>
<reference evidence="1 2" key="1">
    <citation type="journal article" date="2019" name="Int. J. Syst. Evol. Microbiol.">
        <title>The Global Catalogue of Microorganisms (GCM) 10K type strain sequencing project: providing services to taxonomists for standard genome sequencing and annotation.</title>
        <authorList>
            <consortium name="The Broad Institute Genomics Platform"/>
            <consortium name="The Broad Institute Genome Sequencing Center for Infectious Disease"/>
            <person name="Wu L."/>
            <person name="Ma J."/>
        </authorList>
    </citation>
    <scope>NUCLEOTIDE SEQUENCE [LARGE SCALE GENOMIC DNA]</scope>
    <source>
        <strain evidence="1 2">JCM 16014</strain>
    </source>
</reference>
<accession>A0ABN2UX22</accession>
<dbReference type="Proteomes" id="UP001500751">
    <property type="component" value="Unassembled WGS sequence"/>
</dbReference>